<dbReference type="InterPro" id="IPR050491">
    <property type="entry name" value="AmpC-like"/>
</dbReference>
<organism evidence="2 3">
    <name type="scientific">Pengzhenrongella frigida</name>
    <dbReference type="NCBI Taxonomy" id="1259133"/>
    <lineage>
        <taxon>Bacteria</taxon>
        <taxon>Bacillati</taxon>
        <taxon>Actinomycetota</taxon>
        <taxon>Actinomycetes</taxon>
        <taxon>Micrococcales</taxon>
        <taxon>Pengzhenrongella</taxon>
    </lineage>
</organism>
<dbReference type="AlphaFoldDB" id="A0A4Q5N3Q1"/>
<evidence type="ECO:0000313" key="3">
    <source>
        <dbReference type="Proteomes" id="UP000293764"/>
    </source>
</evidence>
<dbReference type="PANTHER" id="PTHR46825:SF9">
    <property type="entry name" value="BETA-LACTAMASE-RELATED DOMAIN-CONTAINING PROTEIN"/>
    <property type="match status" value="1"/>
</dbReference>
<dbReference type="RefSeq" id="WP_130100785.1">
    <property type="nucleotide sequence ID" value="NZ_SDWW01000002.1"/>
</dbReference>
<proteinExistence type="predicted"/>
<keyword evidence="2" id="KW-0378">Hydrolase</keyword>
<dbReference type="SUPFAM" id="SSF56601">
    <property type="entry name" value="beta-lactamase/transpeptidase-like"/>
    <property type="match status" value="1"/>
</dbReference>
<dbReference type="Gene3D" id="3.40.710.10">
    <property type="entry name" value="DD-peptidase/beta-lactamase superfamily"/>
    <property type="match status" value="1"/>
</dbReference>
<feature type="domain" description="Beta-lactamase-related" evidence="1">
    <location>
        <begin position="10"/>
        <end position="340"/>
    </location>
</feature>
<evidence type="ECO:0000313" key="2">
    <source>
        <dbReference type="EMBL" id="RYV52796.1"/>
    </source>
</evidence>
<evidence type="ECO:0000259" key="1">
    <source>
        <dbReference type="Pfam" id="PF00144"/>
    </source>
</evidence>
<protein>
    <submittedName>
        <fullName evidence="2">Class A beta-lactamase-related serine hydrolase</fullName>
    </submittedName>
</protein>
<dbReference type="EMBL" id="SDWW01000002">
    <property type="protein sequence ID" value="RYV52796.1"/>
    <property type="molecule type" value="Genomic_DNA"/>
</dbReference>
<comment type="caution">
    <text evidence="2">The sequence shown here is derived from an EMBL/GenBank/DDBJ whole genome shotgun (WGS) entry which is preliminary data.</text>
</comment>
<dbReference type="Proteomes" id="UP000293764">
    <property type="component" value="Unassembled WGS sequence"/>
</dbReference>
<dbReference type="Pfam" id="PF00144">
    <property type="entry name" value="Beta-lactamase"/>
    <property type="match status" value="1"/>
</dbReference>
<sequence>MTSLVDDLRTYFADLDVRDGFPGVVLVTDGATTVYEGAFGLASRAWGVPNGIDTRFDTASITKLFTATAVLQMIDAGRLAFDTPVVAYLGLSDTTIAPDVTVRHLLTHTSGIGDDADEEAGEQYEDLWRDTPNYSVISTADFLPQFATKPANFAPGAGCRYNNVGYVLLGLCIERASGMSYRDYVRSRVFAPAGMDRSDFFRMDDVAPDVAEGADPVLDADGNIASWRRNIYSYPPVGSPDGGAHTTARDLERFLRAARSGRLFSARLTEQFLTPHALHSTTETAISRFGLGLEFVSDPNDDLMFVQKDGINAGTSALLRYYPGTDLTIVLLSNTSGGVWAPGRAIDAMVRARRAR</sequence>
<dbReference type="PANTHER" id="PTHR46825">
    <property type="entry name" value="D-ALANYL-D-ALANINE-CARBOXYPEPTIDASE/ENDOPEPTIDASE AMPH"/>
    <property type="match status" value="1"/>
</dbReference>
<reference evidence="2 3" key="1">
    <citation type="submission" date="2019-01" db="EMBL/GenBank/DDBJ databases">
        <title>Novel species of Cellulomonas.</title>
        <authorList>
            <person name="Liu Q."/>
            <person name="Xin Y.-H."/>
        </authorList>
    </citation>
    <scope>NUCLEOTIDE SEQUENCE [LARGE SCALE GENOMIC DNA]</scope>
    <source>
        <strain evidence="2 3">HLT2-17</strain>
    </source>
</reference>
<dbReference type="InterPro" id="IPR001466">
    <property type="entry name" value="Beta-lactam-related"/>
</dbReference>
<dbReference type="GO" id="GO:0016787">
    <property type="term" value="F:hydrolase activity"/>
    <property type="evidence" value="ECO:0007669"/>
    <property type="project" value="UniProtKB-KW"/>
</dbReference>
<dbReference type="OrthoDB" id="9809635at2"/>
<dbReference type="InterPro" id="IPR012338">
    <property type="entry name" value="Beta-lactam/transpept-like"/>
</dbReference>
<accession>A0A4Q5N3Q1</accession>
<keyword evidence="3" id="KW-1185">Reference proteome</keyword>
<gene>
    <name evidence="2" type="ORF">EUA98_00875</name>
</gene>
<name>A0A4Q5N3Q1_9MICO</name>